<comment type="caution">
    <text evidence="13">The sequence shown here is derived from an EMBL/GenBank/DDBJ whole genome shotgun (WGS) entry which is preliminary data.</text>
</comment>
<dbReference type="GO" id="GO:0005743">
    <property type="term" value="C:mitochondrial inner membrane"/>
    <property type="evidence" value="ECO:0007669"/>
    <property type="project" value="UniProtKB-SubCell"/>
</dbReference>
<comment type="similarity">
    <text evidence="3">Belongs to the cytochrome c oxidase VIIc family.</text>
</comment>
<dbReference type="GO" id="GO:0006123">
    <property type="term" value="P:mitochondrial electron transport, cytochrome c to oxygen"/>
    <property type="evidence" value="ECO:0007669"/>
    <property type="project" value="InterPro"/>
</dbReference>
<dbReference type="PANTHER" id="PTHR13313:SF0">
    <property type="entry name" value="CYTOCHROME C OXIDASE SUBUNIT 7C, MITOCHONDRIAL"/>
    <property type="match status" value="1"/>
</dbReference>
<dbReference type="AlphaFoldDB" id="A0A9Q1H7Z5"/>
<dbReference type="InterPro" id="IPR004202">
    <property type="entry name" value="COX7C/Cox8"/>
</dbReference>
<evidence type="ECO:0000256" key="3">
    <source>
        <dbReference type="ARBA" id="ARBA00010514"/>
    </source>
</evidence>
<keyword evidence="5 12" id="KW-0812">Transmembrane</keyword>
<evidence type="ECO:0000256" key="8">
    <source>
        <dbReference type="ARBA" id="ARBA00022989"/>
    </source>
</evidence>
<feature type="transmembrane region" description="Helical" evidence="12">
    <location>
        <begin position="53"/>
        <end position="74"/>
    </location>
</feature>
<evidence type="ECO:0000256" key="7">
    <source>
        <dbReference type="ARBA" id="ARBA00022946"/>
    </source>
</evidence>
<organism evidence="13 14">
    <name type="scientific">Holothuria leucospilota</name>
    <name type="common">Black long sea cucumber</name>
    <name type="synonym">Mertensiothuria leucospilota</name>
    <dbReference type="NCBI Taxonomy" id="206669"/>
    <lineage>
        <taxon>Eukaryota</taxon>
        <taxon>Metazoa</taxon>
        <taxon>Echinodermata</taxon>
        <taxon>Eleutherozoa</taxon>
        <taxon>Echinozoa</taxon>
        <taxon>Holothuroidea</taxon>
        <taxon>Aspidochirotacea</taxon>
        <taxon>Aspidochirotida</taxon>
        <taxon>Holothuriidae</taxon>
        <taxon>Holothuria</taxon>
    </lineage>
</organism>
<keyword evidence="7" id="KW-0809">Transit peptide</keyword>
<evidence type="ECO:0000256" key="9">
    <source>
        <dbReference type="ARBA" id="ARBA00023128"/>
    </source>
</evidence>
<dbReference type="Proteomes" id="UP001152320">
    <property type="component" value="Chromosome 9"/>
</dbReference>
<evidence type="ECO:0000256" key="4">
    <source>
        <dbReference type="ARBA" id="ARBA00017004"/>
    </source>
</evidence>
<dbReference type="PANTHER" id="PTHR13313">
    <property type="entry name" value="CYTOCHROME C OXIDASE SUBUNIT VIIC"/>
    <property type="match status" value="1"/>
</dbReference>
<dbReference type="Gene3D" id="4.10.49.10">
    <property type="entry name" value="Cytochrome c oxidase subunit VIIc"/>
    <property type="match status" value="1"/>
</dbReference>
<dbReference type="GO" id="GO:0045277">
    <property type="term" value="C:respiratory chain complex IV"/>
    <property type="evidence" value="ECO:0007669"/>
    <property type="project" value="InterPro"/>
</dbReference>
<dbReference type="EMBL" id="JAIZAY010000009">
    <property type="protein sequence ID" value="KAJ8036013.1"/>
    <property type="molecule type" value="Genomic_DNA"/>
</dbReference>
<accession>A0A9Q1H7Z5</accession>
<keyword evidence="14" id="KW-1185">Reference proteome</keyword>
<comment type="pathway">
    <text evidence="2">Energy metabolism; oxidative phosphorylation.</text>
</comment>
<gene>
    <name evidence="13" type="ORF">HOLleu_19865</name>
</gene>
<keyword evidence="9" id="KW-0496">Mitochondrion</keyword>
<evidence type="ECO:0000256" key="12">
    <source>
        <dbReference type="SAM" id="Phobius"/>
    </source>
</evidence>
<reference evidence="13" key="1">
    <citation type="submission" date="2021-10" db="EMBL/GenBank/DDBJ databases">
        <title>Tropical sea cucumber genome reveals ecological adaptation and Cuvierian tubules defense mechanism.</title>
        <authorList>
            <person name="Chen T."/>
        </authorList>
    </citation>
    <scope>NUCLEOTIDE SEQUENCE</scope>
    <source>
        <strain evidence="13">Nanhai2018</strain>
        <tissue evidence="13">Muscle</tissue>
    </source>
</reference>
<evidence type="ECO:0000313" key="13">
    <source>
        <dbReference type="EMBL" id="KAJ8036013.1"/>
    </source>
</evidence>
<evidence type="ECO:0000256" key="2">
    <source>
        <dbReference type="ARBA" id="ARBA00004673"/>
    </source>
</evidence>
<name>A0A9Q1H7Z5_HOLLE</name>
<sequence length="81" mass="9021">MVLHRLACKLHKMALTRLAVSLGRRSFSTSLARTAGYGEGVGSNVPFQIKNKWRMLAVMTIFFGSGFGAPFVLVRHQLKKK</sequence>
<evidence type="ECO:0000256" key="1">
    <source>
        <dbReference type="ARBA" id="ARBA00004434"/>
    </source>
</evidence>
<evidence type="ECO:0000313" key="14">
    <source>
        <dbReference type="Proteomes" id="UP001152320"/>
    </source>
</evidence>
<keyword evidence="6" id="KW-0999">Mitochondrion inner membrane</keyword>
<dbReference type="Pfam" id="PF02935">
    <property type="entry name" value="COX7C"/>
    <property type="match status" value="1"/>
</dbReference>
<protein>
    <recommendedName>
        <fullName evidence="4">Cytochrome c oxidase subunit 7C, mitochondrial</fullName>
    </recommendedName>
    <alternativeName>
        <fullName evidence="11">Cytochrome c oxidase polypeptide VIIc</fullName>
    </alternativeName>
</protein>
<dbReference type="OrthoDB" id="9974841at2759"/>
<dbReference type="FunFam" id="4.10.49.10:FF:000001">
    <property type="entry name" value="Cytochrome c oxidase subunit 7C"/>
    <property type="match status" value="1"/>
</dbReference>
<comment type="subcellular location">
    <subcellularLocation>
        <location evidence="1">Mitochondrion inner membrane</location>
        <topology evidence="1">Single-pass membrane protein</topology>
    </subcellularLocation>
</comment>
<keyword evidence="8 12" id="KW-1133">Transmembrane helix</keyword>
<evidence type="ECO:0000256" key="5">
    <source>
        <dbReference type="ARBA" id="ARBA00022692"/>
    </source>
</evidence>
<dbReference type="InterPro" id="IPR036636">
    <property type="entry name" value="COX7C/Cox8_sf"/>
</dbReference>
<evidence type="ECO:0000256" key="11">
    <source>
        <dbReference type="ARBA" id="ARBA00031140"/>
    </source>
</evidence>
<dbReference type="CDD" id="cd00929">
    <property type="entry name" value="Cyt_c_Oxidase_VIIc"/>
    <property type="match status" value="1"/>
</dbReference>
<dbReference type="SUPFAM" id="SSF81427">
    <property type="entry name" value="Mitochondrial cytochrome c oxidase subunit VIIc (aka VIIIa)"/>
    <property type="match status" value="1"/>
</dbReference>
<proteinExistence type="inferred from homology"/>
<evidence type="ECO:0000256" key="6">
    <source>
        <dbReference type="ARBA" id="ARBA00022792"/>
    </source>
</evidence>
<evidence type="ECO:0000256" key="10">
    <source>
        <dbReference type="ARBA" id="ARBA00023136"/>
    </source>
</evidence>
<keyword evidence="10 12" id="KW-0472">Membrane</keyword>